<dbReference type="InterPro" id="IPR051190">
    <property type="entry name" value="Baculoviral_IAP"/>
</dbReference>
<evidence type="ECO:0000313" key="3">
    <source>
        <dbReference type="EMBL" id="CAD7638929.1"/>
    </source>
</evidence>
<keyword evidence="2" id="KW-0862">Zinc</keyword>
<dbReference type="InterPro" id="IPR001370">
    <property type="entry name" value="BIR_rpt"/>
</dbReference>
<dbReference type="CDD" id="cd00022">
    <property type="entry name" value="BIR"/>
    <property type="match status" value="1"/>
</dbReference>
<dbReference type="EMBL" id="OC876052">
    <property type="protein sequence ID" value="CAD7638929.1"/>
    <property type="molecule type" value="Genomic_DNA"/>
</dbReference>
<dbReference type="GO" id="GO:0046872">
    <property type="term" value="F:metal ion binding"/>
    <property type="evidence" value="ECO:0007669"/>
    <property type="project" value="UniProtKB-KW"/>
</dbReference>
<dbReference type="PROSITE" id="PS50143">
    <property type="entry name" value="BIR_REPEAT_2"/>
    <property type="match status" value="1"/>
</dbReference>
<keyword evidence="4" id="KW-1185">Reference proteome</keyword>
<dbReference type="SUPFAM" id="SSF57924">
    <property type="entry name" value="Inhibitor of apoptosis (IAP) repeat"/>
    <property type="match status" value="1"/>
</dbReference>
<dbReference type="OrthoDB" id="6415325at2759"/>
<name>A0A7R9QBR5_9ACAR</name>
<dbReference type="PANTHER" id="PTHR46771">
    <property type="entry name" value="DETERIN"/>
    <property type="match status" value="1"/>
</dbReference>
<gene>
    <name evidence="3" type="ORF">OSB1V03_LOCUS17595</name>
</gene>
<dbReference type="AlphaFoldDB" id="A0A7R9QBR5"/>
<proteinExistence type="predicted"/>
<dbReference type="Gene3D" id="1.10.1170.10">
    <property type="entry name" value="Inhibitor Of Apoptosis Protein (2mihbC-IAP-1), Chain A"/>
    <property type="match status" value="1"/>
</dbReference>
<dbReference type="PANTHER" id="PTHR46771:SF5">
    <property type="entry name" value="DETERIN"/>
    <property type="match status" value="1"/>
</dbReference>
<organism evidence="3">
    <name type="scientific">Medioppia subpectinata</name>
    <dbReference type="NCBI Taxonomy" id="1979941"/>
    <lineage>
        <taxon>Eukaryota</taxon>
        <taxon>Metazoa</taxon>
        <taxon>Ecdysozoa</taxon>
        <taxon>Arthropoda</taxon>
        <taxon>Chelicerata</taxon>
        <taxon>Arachnida</taxon>
        <taxon>Acari</taxon>
        <taxon>Acariformes</taxon>
        <taxon>Sarcoptiformes</taxon>
        <taxon>Oribatida</taxon>
        <taxon>Brachypylina</taxon>
        <taxon>Oppioidea</taxon>
        <taxon>Oppiidae</taxon>
        <taxon>Medioppia</taxon>
    </lineage>
</organism>
<protein>
    <submittedName>
        <fullName evidence="3">Uncharacterized protein</fullName>
    </submittedName>
</protein>
<evidence type="ECO:0000313" key="4">
    <source>
        <dbReference type="Proteomes" id="UP000759131"/>
    </source>
</evidence>
<sequence>MSDKIDQQMLDEMNDDTMVWEKNRLKTFKSWSITDGKCTKEQMSSCGFYRYNGGDSVRCFCCFKELDGWQPSDDPWAEHQRNNDCYFANLAKPEGKLTVGELLSVIQNRQIKIIERYNQQMIELEELEMKSLGLDIEK</sequence>
<reference evidence="3" key="1">
    <citation type="submission" date="2020-11" db="EMBL/GenBank/DDBJ databases">
        <authorList>
            <person name="Tran Van P."/>
        </authorList>
    </citation>
    <scope>NUCLEOTIDE SEQUENCE</scope>
</reference>
<evidence type="ECO:0000256" key="1">
    <source>
        <dbReference type="ARBA" id="ARBA00022723"/>
    </source>
</evidence>
<evidence type="ECO:0000256" key="2">
    <source>
        <dbReference type="ARBA" id="ARBA00022833"/>
    </source>
</evidence>
<accession>A0A7R9QBR5</accession>
<dbReference type="Proteomes" id="UP000759131">
    <property type="component" value="Unassembled WGS sequence"/>
</dbReference>
<dbReference type="Pfam" id="PF00653">
    <property type="entry name" value="BIR"/>
    <property type="match status" value="1"/>
</dbReference>
<dbReference type="SMART" id="SM00238">
    <property type="entry name" value="BIR"/>
    <property type="match status" value="1"/>
</dbReference>
<dbReference type="EMBL" id="CAJPIZ010021477">
    <property type="protein sequence ID" value="CAG2117642.1"/>
    <property type="molecule type" value="Genomic_DNA"/>
</dbReference>
<keyword evidence="1" id="KW-0479">Metal-binding</keyword>